<organism evidence="3 4">
    <name type="scientific">Candidatus Syntrophonatronum acetioxidans</name>
    <dbReference type="NCBI Taxonomy" id="1795816"/>
    <lineage>
        <taxon>Bacteria</taxon>
        <taxon>Bacillati</taxon>
        <taxon>Bacillota</taxon>
        <taxon>Clostridia</taxon>
        <taxon>Eubacteriales</taxon>
        <taxon>Syntrophomonadaceae</taxon>
        <taxon>Candidatus Syntrophonatronum</taxon>
    </lineage>
</organism>
<name>A0A424YB68_9FIRM</name>
<feature type="domain" description="TadE-like" evidence="2">
    <location>
        <begin position="7"/>
        <end position="49"/>
    </location>
</feature>
<comment type="caution">
    <text evidence="3">The sequence shown here is derived from an EMBL/GenBank/DDBJ whole genome shotgun (WGS) entry which is preliminary data.</text>
</comment>
<accession>A0A424YB68</accession>
<evidence type="ECO:0000313" key="3">
    <source>
        <dbReference type="EMBL" id="RQD73605.1"/>
    </source>
</evidence>
<evidence type="ECO:0000256" key="1">
    <source>
        <dbReference type="SAM" id="Phobius"/>
    </source>
</evidence>
<protein>
    <recommendedName>
        <fullName evidence="2">TadE-like domain-containing protein</fullName>
    </recommendedName>
</protein>
<keyword evidence="1" id="KW-0812">Transmembrane</keyword>
<gene>
    <name evidence="3" type="ORF">D5R97_09185</name>
</gene>
<dbReference type="Pfam" id="PF07811">
    <property type="entry name" value="TadE"/>
    <property type="match status" value="1"/>
</dbReference>
<dbReference type="Proteomes" id="UP000285138">
    <property type="component" value="Unassembled WGS sequence"/>
</dbReference>
<keyword evidence="1" id="KW-1133">Transmembrane helix</keyword>
<evidence type="ECO:0000259" key="2">
    <source>
        <dbReference type="Pfam" id="PF07811"/>
    </source>
</evidence>
<feature type="transmembrane region" description="Helical" evidence="1">
    <location>
        <begin position="12"/>
        <end position="34"/>
    </location>
</feature>
<dbReference type="InterPro" id="IPR012495">
    <property type="entry name" value="TadE-like_dom"/>
</dbReference>
<reference evidence="3 4" key="1">
    <citation type="submission" date="2018-08" db="EMBL/GenBank/DDBJ databases">
        <title>The metabolism and importance of syntrophic acetate oxidation coupled to methane or sulfide production in haloalkaline environments.</title>
        <authorList>
            <person name="Timmers P.H.A."/>
            <person name="Vavourakis C.D."/>
            <person name="Sorokin D.Y."/>
            <person name="Sinninghe Damste J.S."/>
            <person name="Muyzer G."/>
            <person name="Stams A.J.M."/>
            <person name="Plugge C.M."/>
        </authorList>
    </citation>
    <scope>NUCLEOTIDE SEQUENCE [LARGE SCALE GENOMIC DNA]</scope>
    <source>
        <strain evidence="3">MSAO_Bac1</strain>
    </source>
</reference>
<evidence type="ECO:0000313" key="4">
    <source>
        <dbReference type="Proteomes" id="UP000285138"/>
    </source>
</evidence>
<keyword evidence="1" id="KW-0472">Membrane</keyword>
<proteinExistence type="predicted"/>
<dbReference type="EMBL" id="QZAA01000245">
    <property type="protein sequence ID" value="RQD73605.1"/>
    <property type="molecule type" value="Genomic_DNA"/>
</dbReference>
<dbReference type="AlphaFoldDB" id="A0A424YB68"/>
<sequence length="117" mass="12239">MKGNDKGQTLVEFALVLLPLLLILLGIIEFGWLLNGHITITSAAREGARAAAVGGDAAVAVDRHITGSALSNVTATTSTEGNDVVVSVNGHIQPLVNFYVAGPFNLNAKATMRKEQD</sequence>